<protein>
    <submittedName>
        <fullName evidence="1">Uncharacterized protein</fullName>
    </submittedName>
</protein>
<comment type="caution">
    <text evidence="1">The sequence shown here is derived from an EMBL/GenBank/DDBJ whole genome shotgun (WGS) entry which is preliminary data.</text>
</comment>
<dbReference type="Proteomes" id="UP000619238">
    <property type="component" value="Unassembled WGS sequence"/>
</dbReference>
<evidence type="ECO:0000313" key="1">
    <source>
        <dbReference type="EMBL" id="MBC8755983.1"/>
    </source>
</evidence>
<reference evidence="1 2" key="1">
    <citation type="submission" date="2020-07" db="EMBL/GenBank/DDBJ databases">
        <title>Description of Kordia aestuariivivens sp. nov., isolated from a tidal flat.</title>
        <authorList>
            <person name="Park S."/>
            <person name="Yoon J.-H."/>
        </authorList>
    </citation>
    <scope>NUCLEOTIDE SEQUENCE [LARGE SCALE GENOMIC DNA]</scope>
    <source>
        <strain evidence="1 2">YSTF-M3</strain>
    </source>
</reference>
<gene>
    <name evidence="1" type="ORF">H2O64_14995</name>
</gene>
<organism evidence="1 2">
    <name type="scientific">Kordia aestuariivivens</name>
    <dbReference type="NCBI Taxonomy" id="2759037"/>
    <lineage>
        <taxon>Bacteria</taxon>
        <taxon>Pseudomonadati</taxon>
        <taxon>Bacteroidota</taxon>
        <taxon>Flavobacteriia</taxon>
        <taxon>Flavobacteriales</taxon>
        <taxon>Flavobacteriaceae</taxon>
        <taxon>Kordia</taxon>
    </lineage>
</organism>
<evidence type="ECO:0000313" key="2">
    <source>
        <dbReference type="Proteomes" id="UP000619238"/>
    </source>
</evidence>
<accession>A0ABR7QBX4</accession>
<name>A0ABR7QBX4_9FLAO</name>
<dbReference type="RefSeq" id="WP_187563025.1">
    <property type="nucleotide sequence ID" value="NZ_JACGWS010000009.1"/>
</dbReference>
<keyword evidence="2" id="KW-1185">Reference proteome</keyword>
<proteinExistence type="predicted"/>
<dbReference type="EMBL" id="JACGWS010000009">
    <property type="protein sequence ID" value="MBC8755983.1"/>
    <property type="molecule type" value="Genomic_DNA"/>
</dbReference>
<sequence length="300" mass="35425">MKNIPDISSIIIGNDYLNHFCLMDNFSAKYAITSTLELLDSDNKSYVFLDFSFRTLNIFYNKVDSITDKKSLNISFKSILNERFKGFTQKQATEDFVEQLFKYTTNIEIYNWMLSDQLNTVDFEELEYYNINVGINNVLKISLYDYFETIVSVVNQFVKKHFKDQKIFFKSPFTNFQHISAFNKNTDITFLNEFEFLSQKVSKSNSHLLKVSDYNLNLNQKTLSKSWVLLNQIQNRISLTGKKDVVEIPFLNIFEELKDSYFQIKQSTYLKLFIETQTNFLNQSCLKITTINNKIFYKVI</sequence>